<protein>
    <submittedName>
        <fullName evidence="1">Uncharacterized protein</fullName>
    </submittedName>
</protein>
<evidence type="ECO:0000313" key="1">
    <source>
        <dbReference type="EMBL" id="GFR30067.1"/>
    </source>
</evidence>
<dbReference type="EMBL" id="BMAO01039239">
    <property type="protein sequence ID" value="GFR30067.1"/>
    <property type="molecule type" value="Genomic_DNA"/>
</dbReference>
<comment type="caution">
    <text evidence="1">The sequence shown here is derived from an EMBL/GenBank/DDBJ whole genome shotgun (WGS) entry which is preliminary data.</text>
</comment>
<proteinExistence type="predicted"/>
<dbReference type="Proteomes" id="UP000887116">
    <property type="component" value="Unassembled WGS sequence"/>
</dbReference>
<evidence type="ECO:0000313" key="2">
    <source>
        <dbReference type="Proteomes" id="UP000887116"/>
    </source>
</evidence>
<gene>
    <name evidence="1" type="ORF">TNCT_383051</name>
</gene>
<keyword evidence="2" id="KW-1185">Reference proteome</keyword>
<dbReference type="AlphaFoldDB" id="A0A8X6M2Z5"/>
<organism evidence="1 2">
    <name type="scientific">Trichonephila clavata</name>
    <name type="common">Joro spider</name>
    <name type="synonym">Nephila clavata</name>
    <dbReference type="NCBI Taxonomy" id="2740835"/>
    <lineage>
        <taxon>Eukaryota</taxon>
        <taxon>Metazoa</taxon>
        <taxon>Ecdysozoa</taxon>
        <taxon>Arthropoda</taxon>
        <taxon>Chelicerata</taxon>
        <taxon>Arachnida</taxon>
        <taxon>Araneae</taxon>
        <taxon>Araneomorphae</taxon>
        <taxon>Entelegynae</taxon>
        <taxon>Araneoidea</taxon>
        <taxon>Nephilidae</taxon>
        <taxon>Trichonephila</taxon>
    </lineage>
</organism>
<reference evidence="1" key="1">
    <citation type="submission" date="2020-07" db="EMBL/GenBank/DDBJ databases">
        <title>Multicomponent nature underlies the extraordinary mechanical properties of spider dragline silk.</title>
        <authorList>
            <person name="Kono N."/>
            <person name="Nakamura H."/>
            <person name="Mori M."/>
            <person name="Yoshida Y."/>
            <person name="Ohtoshi R."/>
            <person name="Malay A.D."/>
            <person name="Moran D.A.P."/>
            <person name="Tomita M."/>
            <person name="Numata K."/>
            <person name="Arakawa K."/>
        </authorList>
    </citation>
    <scope>NUCLEOTIDE SEQUENCE</scope>
</reference>
<name>A0A8X6M2Z5_TRICU</name>
<accession>A0A8X6M2Z5</accession>
<sequence>MNSSFYTLPKHYVSELGFFRRKKNTSNKNLPLVLMTDDSNSIKVTVEPHQFVGGPFLWVGQLTYWLTFKAIHLDLSPTAKDPSVARHQRQTSIS</sequence>